<organism evidence="3 4">
    <name type="scientific">Thiopseudomonas denitrificans</name>
    <dbReference type="NCBI Taxonomy" id="1501432"/>
    <lineage>
        <taxon>Bacteria</taxon>
        <taxon>Pseudomonadati</taxon>
        <taxon>Pseudomonadota</taxon>
        <taxon>Gammaproteobacteria</taxon>
        <taxon>Pseudomonadales</taxon>
        <taxon>Pseudomonadaceae</taxon>
        <taxon>Thiopseudomonas</taxon>
    </lineage>
</organism>
<dbReference type="RefSeq" id="WP_208107720.1">
    <property type="nucleotide sequence ID" value="NZ_SNYK01000010.1"/>
</dbReference>
<feature type="transmembrane region" description="Helical" evidence="1">
    <location>
        <begin position="388"/>
        <end position="407"/>
    </location>
</feature>
<name>A0A4R6TUP8_9GAMM</name>
<dbReference type="PANTHER" id="PTHR40940:SF1">
    <property type="entry name" value="PROTEIN BATD"/>
    <property type="match status" value="1"/>
</dbReference>
<keyword evidence="1" id="KW-0472">Membrane</keyword>
<accession>A0A4R6TUP8</accession>
<sequence length="519" mass="57737">MLGSLAQAASFTARADRYQLQPGESLLLTLELDQPDYFVDPDIEPLQQDFELISSSHQPLIEENGHAYSRWILRLQPRREGNLTIPALRLGELLSAPLRIEVKTRATGQPASLEPVYIDSSLDREELYVQAQAVLTVKIHHSIPLYSDGQLSPLTINGARVHSLGEPATYQQYIHGIRYGVIEMRYAIFPQSAGTLTIAPQTFAATLAGDDASSINGPQLTAPGRKIEVKSAQIPLVVKPPPPGFPANAIWLPARQLSLHQQLSPADGSIHPDQVIERRLTLDIEGLPAGFLPALLPEHVTGFRTYSNPVEHAQKETATGMHTQTQEQQLLVALQAGTTELPALQLPWWNTESDTLEWASAPAQSLQVVSTGQSENLTPHTTGESIRTWQLVSLTLALLCLLLAFLWRRARRLPAIIPPAPAARKSSRLLEELKKACINSQPQQARTLLDQWLRQHDYHLTSLARTQPELQTAMRELNQALYSPSEQNWDGDQLWHAVTLMLERQQQNNSQQLPPLYPP</sequence>
<reference evidence="3 4" key="1">
    <citation type="submission" date="2019-03" db="EMBL/GenBank/DDBJ databases">
        <title>Genomic Encyclopedia of Type Strains, Phase IV (KMG-IV): sequencing the most valuable type-strain genomes for metagenomic binning, comparative biology and taxonomic classification.</title>
        <authorList>
            <person name="Goeker M."/>
        </authorList>
    </citation>
    <scope>NUCLEOTIDE SEQUENCE [LARGE SCALE GENOMIC DNA]</scope>
    <source>
        <strain evidence="3 4">DSM 28679</strain>
    </source>
</reference>
<evidence type="ECO:0000313" key="3">
    <source>
        <dbReference type="EMBL" id="TDQ36886.1"/>
    </source>
</evidence>
<evidence type="ECO:0000259" key="2">
    <source>
        <dbReference type="Pfam" id="PF25607"/>
    </source>
</evidence>
<gene>
    <name evidence="3" type="ORF">DFQ45_110101</name>
</gene>
<dbReference type="EMBL" id="SNYK01000010">
    <property type="protein sequence ID" value="TDQ36886.1"/>
    <property type="molecule type" value="Genomic_DNA"/>
</dbReference>
<dbReference type="PANTHER" id="PTHR40940">
    <property type="entry name" value="PROTEIN BATD-RELATED"/>
    <property type="match status" value="1"/>
</dbReference>
<dbReference type="Pfam" id="PF13584">
    <property type="entry name" value="BatD"/>
    <property type="match status" value="1"/>
</dbReference>
<protein>
    <submittedName>
        <fullName evidence="3">Oxygen tolerance protein BatD</fullName>
    </submittedName>
</protein>
<keyword evidence="4" id="KW-1185">Reference proteome</keyword>
<comment type="caution">
    <text evidence="3">The sequence shown here is derived from an EMBL/GenBank/DDBJ whole genome shotgun (WGS) entry which is preliminary data.</text>
</comment>
<dbReference type="Pfam" id="PF25607">
    <property type="entry name" value="DUF7939"/>
    <property type="match status" value="1"/>
</dbReference>
<evidence type="ECO:0000313" key="4">
    <source>
        <dbReference type="Proteomes" id="UP000294575"/>
    </source>
</evidence>
<dbReference type="InterPro" id="IPR025738">
    <property type="entry name" value="BatD"/>
</dbReference>
<keyword evidence="1" id="KW-0812">Transmembrane</keyword>
<dbReference type="Proteomes" id="UP000294575">
    <property type="component" value="Unassembled WGS sequence"/>
</dbReference>
<evidence type="ECO:0000256" key="1">
    <source>
        <dbReference type="SAM" id="Phobius"/>
    </source>
</evidence>
<dbReference type="AlphaFoldDB" id="A0A4R6TUP8"/>
<keyword evidence="1" id="KW-1133">Transmembrane helix</keyword>
<proteinExistence type="predicted"/>
<feature type="domain" description="DUF7939" evidence="2">
    <location>
        <begin position="428"/>
        <end position="503"/>
    </location>
</feature>
<dbReference type="InterPro" id="IPR057699">
    <property type="entry name" value="DUF7939"/>
</dbReference>